<evidence type="ECO:0000256" key="7">
    <source>
        <dbReference type="ARBA" id="ARBA00023027"/>
    </source>
</evidence>
<dbReference type="Gene3D" id="1.10.1040.50">
    <property type="match status" value="1"/>
</dbReference>
<dbReference type="PROSITE" id="PS00067">
    <property type="entry name" value="3HCDH"/>
    <property type="match status" value="1"/>
</dbReference>
<comment type="catalytic activity">
    <reaction evidence="12 14">
        <text>a (3S)-3-hydroxyacyl-CoA + NAD(+) = a 3-oxoacyl-CoA + NADH + H(+)</text>
        <dbReference type="Rhea" id="RHEA:22432"/>
        <dbReference type="ChEBI" id="CHEBI:15378"/>
        <dbReference type="ChEBI" id="CHEBI:57318"/>
        <dbReference type="ChEBI" id="CHEBI:57540"/>
        <dbReference type="ChEBI" id="CHEBI:57945"/>
        <dbReference type="ChEBI" id="CHEBI:90726"/>
        <dbReference type="EC" id="1.1.1.35"/>
    </reaction>
</comment>
<dbReference type="RefSeq" id="WP_200291827.1">
    <property type="nucleotide sequence ID" value="NZ_CP067013.1"/>
</dbReference>
<feature type="active site" description="For 3-hydroxyacyl-CoA dehydrogenase activity" evidence="14">
    <location>
        <position position="451"/>
    </location>
</feature>
<evidence type="ECO:0000256" key="14">
    <source>
        <dbReference type="HAMAP-Rule" id="MF_01621"/>
    </source>
</evidence>
<dbReference type="EC" id="1.1.1.35" evidence="14"/>
<dbReference type="FunFam" id="3.90.226.10:FF:000018">
    <property type="entry name" value="Fatty acid oxidation complex subunit alpha"/>
    <property type="match status" value="1"/>
</dbReference>
<feature type="site" description="Important for catalytic activity" evidence="14">
    <location>
        <position position="140"/>
    </location>
</feature>
<evidence type="ECO:0000256" key="6">
    <source>
        <dbReference type="ARBA" id="ARBA00023002"/>
    </source>
</evidence>
<comment type="catalytic activity">
    <reaction evidence="14">
        <text>(3S)-3-hydroxybutanoyl-CoA = (3R)-3-hydroxybutanoyl-CoA</text>
        <dbReference type="Rhea" id="RHEA:21760"/>
        <dbReference type="ChEBI" id="CHEBI:57315"/>
        <dbReference type="ChEBI" id="CHEBI:57316"/>
        <dbReference type="EC" id="5.1.2.3"/>
    </reaction>
</comment>
<evidence type="ECO:0000256" key="3">
    <source>
        <dbReference type="ARBA" id="ARBA00008750"/>
    </source>
</evidence>
<keyword evidence="6 14" id="KW-0560">Oxidoreductase</keyword>
<feature type="binding site" evidence="14">
    <location>
        <position position="344"/>
    </location>
    <ligand>
        <name>NAD(+)</name>
        <dbReference type="ChEBI" id="CHEBI:57540"/>
    </ligand>
</feature>
<dbReference type="FunFam" id="1.10.1040.50:FF:000001">
    <property type="entry name" value="Fatty acid oxidation complex subunit alpha"/>
    <property type="match status" value="1"/>
</dbReference>
<dbReference type="NCBIfam" id="TIGR02437">
    <property type="entry name" value="FadB"/>
    <property type="match status" value="1"/>
</dbReference>
<dbReference type="Proteomes" id="UP000595933">
    <property type="component" value="Chromosome"/>
</dbReference>
<feature type="binding site" evidence="14">
    <location>
        <position position="454"/>
    </location>
    <ligand>
        <name>NAD(+)</name>
        <dbReference type="ChEBI" id="CHEBI:57540"/>
    </ligand>
</feature>
<evidence type="ECO:0000256" key="10">
    <source>
        <dbReference type="ARBA" id="ARBA00023239"/>
    </source>
</evidence>
<comment type="similarity">
    <text evidence="3 14">In the N-terminal section; belongs to the enoyl-CoA hydratase/isomerase family.</text>
</comment>
<evidence type="ECO:0000256" key="1">
    <source>
        <dbReference type="ARBA" id="ARBA00005005"/>
    </source>
</evidence>
<feature type="region of interest" description="Enoyl-CoA hydratase/isomerase" evidence="14">
    <location>
        <begin position="1"/>
        <end position="190"/>
    </location>
</feature>
<dbReference type="Gene3D" id="3.40.50.720">
    <property type="entry name" value="NAD(P)-binding Rossmann-like Domain"/>
    <property type="match status" value="1"/>
</dbReference>
<dbReference type="EMBL" id="CP067013">
    <property type="protein sequence ID" value="QQN51038.1"/>
    <property type="molecule type" value="Genomic_DNA"/>
</dbReference>
<accession>A0A9X7YR28</accession>
<dbReference type="Pfam" id="PF00378">
    <property type="entry name" value="ECH_1"/>
    <property type="match status" value="1"/>
</dbReference>
<dbReference type="FunFam" id="3.40.50.720:FF:000009">
    <property type="entry name" value="Fatty oxidation complex, alpha subunit"/>
    <property type="match status" value="1"/>
</dbReference>
<comment type="pathway">
    <text evidence="1 14">Lipid metabolism; fatty acid beta-oxidation.</text>
</comment>
<dbReference type="GO" id="GO:0070403">
    <property type="term" value="F:NAD+ binding"/>
    <property type="evidence" value="ECO:0007669"/>
    <property type="project" value="InterPro"/>
</dbReference>
<dbReference type="Pfam" id="PF02737">
    <property type="entry name" value="3HCDH_N"/>
    <property type="match status" value="1"/>
</dbReference>
<sequence length="715" mass="77616">MIYEGKAITVKALESGIVELNFDLKGESVNKFNRLTLNDLRQAVDAIKADASVKGVIVTSGKDVFIVGADITEFVDNFKLPDEELVAGNLEANKIFNDFEDLGVPTVVAINGIALGGGFEMCMAADYRVMSTAAKVGLPEVKLGIYPGFGGTVRLPRLIGVDNAVEWIASGKENRAEDALKVHAVDAVVAPEKLQEAALDLVKRAISGELDYKAKRQPKLDKLKLNAIEQMMAFETTKAFVAGQAGPNYPAPVEAIKSIQKAANFGRDKALEVEAAGFVKLAKTSVAESLIGLFLNDQELKKKAKAYDKQARDVKLAAVLGAGIMGGGIAYQSAVKGTPILMKDIREEGIQMGLDEASKLLGKRVEKGRLTPEKMAQALNAIRPTMSYGDFGNVDIVVEAVVENPKVKHAVLAEVEGHVREDAIIASNTSTISISYLAQALKRPENFCGMHFFNPVHMMPLVEVIRGEKTSETAIATTVAYAKKMGKSPVVVNDCPGFLVNRVLFPYFGGFARAIAHGVDFARADKVMEKFGWPMGPAYLMDVVGMDTGHHGRDVMAEGFPDRMKDDTRTAVDVMYDANRLGQKNGKGFYAYEMDKKGKPKKVVDPEAYELLKPVVAETRELSDEDIINYMMIPLCLETVRCLEDGIVETAAEADMGLIYGIGFPPFRGGALRYIDSIGVAEFVAMADKYADLGPLYHPTAKLREMAANGQRFYG</sequence>
<dbReference type="AlphaFoldDB" id="A0A9X7YR28"/>
<feature type="binding site" evidence="14">
    <location>
        <position position="501"/>
    </location>
    <ligand>
        <name>substrate</name>
    </ligand>
</feature>
<dbReference type="GO" id="GO:0036125">
    <property type="term" value="C:fatty acid beta-oxidation multienzyme complex"/>
    <property type="evidence" value="ECO:0007669"/>
    <property type="project" value="InterPro"/>
</dbReference>
<dbReference type="InterPro" id="IPR006108">
    <property type="entry name" value="3HC_DH_C"/>
</dbReference>
<dbReference type="HAMAP" id="MF_01621">
    <property type="entry name" value="FadB"/>
    <property type="match status" value="1"/>
</dbReference>
<organism evidence="17 18">
    <name type="scientific">Stutzerimonas balearica</name>
    <dbReference type="NCBI Taxonomy" id="74829"/>
    <lineage>
        <taxon>Bacteria</taxon>
        <taxon>Pseudomonadati</taxon>
        <taxon>Pseudomonadota</taxon>
        <taxon>Gammaproteobacteria</taxon>
        <taxon>Pseudomonadales</taxon>
        <taxon>Pseudomonadaceae</taxon>
        <taxon>Stutzerimonas</taxon>
    </lineage>
</organism>
<proteinExistence type="inferred from homology"/>
<feature type="domain" description="3-hydroxyacyl-CoA dehydrogenase NAD binding" evidence="16">
    <location>
        <begin position="317"/>
        <end position="495"/>
    </location>
</feature>
<dbReference type="InterPro" id="IPR008927">
    <property type="entry name" value="6-PGluconate_DH-like_C_sf"/>
</dbReference>
<feature type="binding site" evidence="14">
    <location>
        <position position="297"/>
    </location>
    <ligand>
        <name>substrate</name>
    </ligand>
</feature>
<keyword evidence="4 14" id="KW-0276">Fatty acid metabolism</keyword>
<comment type="catalytic activity">
    <reaction evidence="14">
        <text>a (3E)-enoyl-CoA = a 4-saturated (2E)-enoyl-CoA</text>
        <dbReference type="Rhea" id="RHEA:45228"/>
        <dbReference type="ChEBI" id="CHEBI:58521"/>
        <dbReference type="ChEBI" id="CHEBI:85097"/>
        <dbReference type="EC" id="5.3.3.8"/>
    </reaction>
</comment>
<dbReference type="SUPFAM" id="SSF51735">
    <property type="entry name" value="NAD(P)-binding Rossmann-fold domains"/>
    <property type="match status" value="1"/>
</dbReference>
<feature type="binding site" evidence="14">
    <location>
        <begin position="401"/>
        <end position="403"/>
    </location>
    <ligand>
        <name>NAD(+)</name>
        <dbReference type="ChEBI" id="CHEBI:57540"/>
    </ligand>
</feature>
<evidence type="ECO:0000313" key="17">
    <source>
        <dbReference type="EMBL" id="QQN51038.1"/>
    </source>
</evidence>
<name>A0A9X7YR28_9GAMM</name>
<evidence type="ECO:0000256" key="5">
    <source>
        <dbReference type="ARBA" id="ARBA00022963"/>
    </source>
</evidence>
<dbReference type="Gene3D" id="3.90.226.10">
    <property type="entry name" value="2-enoyl-CoA Hydratase, Chain A, domain 1"/>
    <property type="match status" value="1"/>
</dbReference>
<dbReference type="EC" id="5.1.2.3" evidence="14"/>
<comment type="similarity">
    <text evidence="14">In the C-terminal section; belongs to the 3-hydroxyacyl-CoA dehydrogenase family.</text>
</comment>
<keyword evidence="8 14" id="KW-0443">Lipid metabolism</keyword>
<protein>
    <recommendedName>
        <fullName evidence="14">Fatty acid oxidation complex subunit alpha</fullName>
    </recommendedName>
    <domain>
        <recommendedName>
            <fullName evidence="14">Enoyl-CoA hydratase/Delta(3)-cis-Delta(2)-trans-enoyl-CoA isomerase/3-hydroxybutyryl-CoA epimerase</fullName>
            <ecNumber evidence="14">4.2.1.17</ecNumber>
            <ecNumber evidence="14">5.1.2.3</ecNumber>
            <ecNumber evidence="14">5.3.3.8</ecNumber>
        </recommendedName>
    </domain>
    <domain>
        <recommendedName>
            <fullName evidence="14">3-hydroxyacyl-CoA dehydrogenase</fullName>
            <ecNumber evidence="14">1.1.1.35</ecNumber>
        </recommendedName>
    </domain>
</protein>
<dbReference type="GO" id="GO:0016509">
    <property type="term" value="F:long-chain (3S)-3-hydroxyacyl-CoA dehydrogenase (NAD+) activity"/>
    <property type="evidence" value="ECO:0007669"/>
    <property type="project" value="TreeGrafter"/>
</dbReference>
<comment type="subunit">
    <text evidence="13 14">Heterotetramer of two alpha chains (FadB) and two beta chains (FadA).</text>
</comment>
<comment type="catalytic activity">
    <reaction evidence="14">
        <text>a (3S)-3-hydroxyacyl-CoA = a (2E)-enoyl-CoA + H2O</text>
        <dbReference type="Rhea" id="RHEA:16105"/>
        <dbReference type="ChEBI" id="CHEBI:15377"/>
        <dbReference type="ChEBI" id="CHEBI:57318"/>
        <dbReference type="ChEBI" id="CHEBI:58856"/>
        <dbReference type="EC" id="4.2.1.17"/>
    </reaction>
</comment>
<keyword evidence="9 14" id="KW-0413">Isomerase</keyword>
<feature type="site" description="Important for catalytic activity" evidence="14">
    <location>
        <position position="120"/>
    </location>
</feature>
<evidence type="ECO:0000259" key="15">
    <source>
        <dbReference type="Pfam" id="PF00725"/>
    </source>
</evidence>
<feature type="binding site" evidence="14">
    <location>
        <position position="430"/>
    </location>
    <ligand>
        <name>NAD(+)</name>
        <dbReference type="ChEBI" id="CHEBI:57540"/>
    </ligand>
</feature>
<dbReference type="GO" id="GO:0004300">
    <property type="term" value="F:enoyl-CoA hydratase activity"/>
    <property type="evidence" value="ECO:0007669"/>
    <property type="project" value="UniProtKB-UniRule"/>
</dbReference>
<comment type="catalytic activity">
    <reaction evidence="14">
        <text>a 4-saturated-(3S)-3-hydroxyacyl-CoA = a (3E)-enoyl-CoA + H2O</text>
        <dbReference type="Rhea" id="RHEA:20724"/>
        <dbReference type="ChEBI" id="CHEBI:15377"/>
        <dbReference type="ChEBI" id="CHEBI:58521"/>
        <dbReference type="ChEBI" id="CHEBI:137480"/>
        <dbReference type="EC" id="4.2.1.17"/>
    </reaction>
</comment>
<keyword evidence="10 14" id="KW-0456">Lyase</keyword>
<dbReference type="InterPro" id="IPR006176">
    <property type="entry name" value="3-OHacyl-CoA_DH_NAD-bd"/>
</dbReference>
<dbReference type="GO" id="GO:0004165">
    <property type="term" value="F:delta(3)-delta(2)-enoyl-CoA isomerase activity"/>
    <property type="evidence" value="ECO:0007669"/>
    <property type="project" value="UniProtKB-UniRule"/>
</dbReference>
<evidence type="ECO:0000256" key="2">
    <source>
        <dbReference type="ARBA" id="ARBA00007005"/>
    </source>
</evidence>
<dbReference type="PANTHER" id="PTHR43612:SF3">
    <property type="entry name" value="TRIFUNCTIONAL ENZYME SUBUNIT ALPHA, MITOCHONDRIAL"/>
    <property type="match status" value="1"/>
</dbReference>
<dbReference type="GO" id="GO:0008692">
    <property type="term" value="F:3-hydroxybutyryl-CoA epimerase activity"/>
    <property type="evidence" value="ECO:0007669"/>
    <property type="project" value="UniProtKB-UniRule"/>
</dbReference>
<evidence type="ECO:0000259" key="16">
    <source>
        <dbReference type="Pfam" id="PF02737"/>
    </source>
</evidence>
<evidence type="ECO:0000256" key="9">
    <source>
        <dbReference type="ARBA" id="ARBA00023235"/>
    </source>
</evidence>
<dbReference type="EC" id="4.2.1.17" evidence="14"/>
<reference evidence="17 18" key="1">
    <citation type="submission" date="2020-12" db="EMBL/GenBank/DDBJ databases">
        <title>FDA dAtabase for Regulatory Grade micrObial Sequences (FDA-ARGOS): Supporting development and validation of Infectious Disease Dx tests.</title>
        <authorList>
            <person name="Sproer C."/>
            <person name="Gronow S."/>
            <person name="Severitt S."/>
            <person name="Schroder I."/>
            <person name="Tallon L."/>
            <person name="Sadzewicz L."/>
            <person name="Zhao X."/>
            <person name="Boylan J."/>
            <person name="Ott S."/>
            <person name="Bowen H."/>
            <person name="Vavikolanu K."/>
            <person name="Mehta A."/>
            <person name="Aluvathingal J."/>
            <person name="Nadendla S."/>
            <person name="Lowell S."/>
            <person name="Myers T."/>
            <person name="Yan Y."/>
            <person name="Sichtig H."/>
        </authorList>
    </citation>
    <scope>NUCLEOTIDE SEQUENCE [LARGE SCALE GENOMIC DNA]</scope>
    <source>
        <strain evidence="17 18">FDAARGOS_1013</strain>
    </source>
</reference>
<keyword evidence="5 14" id="KW-0442">Lipid degradation</keyword>
<comment type="catalytic activity">
    <reaction evidence="14">
        <text>a (3Z)-enoyl-CoA = a 4-saturated (2E)-enoyl-CoA</text>
        <dbReference type="Rhea" id="RHEA:45900"/>
        <dbReference type="ChEBI" id="CHEBI:85097"/>
        <dbReference type="ChEBI" id="CHEBI:85489"/>
        <dbReference type="EC" id="5.3.3.8"/>
    </reaction>
</comment>
<keyword evidence="7 14" id="KW-0520">NAD</keyword>
<comment type="similarity">
    <text evidence="2">In the central section; belongs to the 3-hydroxyacyl-CoA dehydrogenase family.</text>
</comment>
<feature type="domain" description="3-hydroxyacyl-CoA dehydrogenase C-terminal" evidence="15">
    <location>
        <begin position="497"/>
        <end position="592"/>
    </location>
</feature>
<comment type="function">
    <text evidence="14">Involved in the aerobic and anaerobic degradation of long-chain fatty acids via beta-oxidation cycle. Catalyzes the formation of 3-oxoacyl-CoA from enoyl-CoA via L-3-hydroxyacyl-CoA. It can also use D-3-hydroxyacyl-CoA and cis-3-enoyl-CoA as substrate.</text>
</comment>
<gene>
    <name evidence="14 17" type="primary">fadB</name>
    <name evidence="17" type="ORF">I6H70_00730</name>
</gene>
<dbReference type="EC" id="5.3.3.8" evidence="14"/>
<evidence type="ECO:0000256" key="12">
    <source>
        <dbReference type="ARBA" id="ARBA00049556"/>
    </source>
</evidence>
<dbReference type="InterPro" id="IPR001753">
    <property type="entry name" value="Enoyl-CoA_hydra/iso"/>
</dbReference>
<dbReference type="InterPro" id="IPR050136">
    <property type="entry name" value="FA_oxidation_alpha_subunit"/>
</dbReference>
<dbReference type="InterPro" id="IPR036291">
    <property type="entry name" value="NAD(P)-bd_dom_sf"/>
</dbReference>
<feature type="binding site" evidence="14">
    <location>
        <position position="660"/>
    </location>
    <ligand>
        <name>substrate</name>
    </ligand>
</feature>
<dbReference type="PANTHER" id="PTHR43612">
    <property type="entry name" value="TRIFUNCTIONAL ENZYME SUBUNIT ALPHA"/>
    <property type="match status" value="1"/>
</dbReference>
<dbReference type="NCBIfam" id="NF008727">
    <property type="entry name" value="PRK11730.1"/>
    <property type="match status" value="1"/>
</dbReference>
<dbReference type="SUPFAM" id="SSF48179">
    <property type="entry name" value="6-phosphogluconate dehydrogenase C-terminal domain-like"/>
    <property type="match status" value="2"/>
</dbReference>
<dbReference type="SUPFAM" id="SSF52096">
    <property type="entry name" value="ClpP/crotonase"/>
    <property type="match status" value="1"/>
</dbReference>
<dbReference type="InterPro" id="IPR012799">
    <property type="entry name" value="FadB"/>
</dbReference>
<feature type="binding site" evidence="14">
    <location>
        <position position="408"/>
    </location>
    <ligand>
        <name>NAD(+)</name>
        <dbReference type="ChEBI" id="CHEBI:57540"/>
    </ligand>
</feature>
<feature type="region of interest" description="3-hydroxyacyl-CoA dehydrogenase" evidence="14">
    <location>
        <begin position="312"/>
        <end position="715"/>
    </location>
</feature>
<keyword evidence="11 14" id="KW-0511">Multifunctional enzyme</keyword>
<evidence type="ECO:0000256" key="8">
    <source>
        <dbReference type="ARBA" id="ARBA00023098"/>
    </source>
</evidence>
<dbReference type="CDD" id="cd06558">
    <property type="entry name" value="crotonase-like"/>
    <property type="match status" value="1"/>
</dbReference>
<evidence type="ECO:0000313" key="18">
    <source>
        <dbReference type="Proteomes" id="UP000595933"/>
    </source>
</evidence>
<evidence type="ECO:0000256" key="11">
    <source>
        <dbReference type="ARBA" id="ARBA00023268"/>
    </source>
</evidence>
<feature type="binding site" evidence="14">
    <location>
        <position position="325"/>
    </location>
    <ligand>
        <name>NAD(+)</name>
        <dbReference type="ChEBI" id="CHEBI:57540"/>
    </ligand>
</feature>
<dbReference type="GO" id="GO:0006635">
    <property type="term" value="P:fatty acid beta-oxidation"/>
    <property type="evidence" value="ECO:0007669"/>
    <property type="project" value="UniProtKB-UniRule"/>
</dbReference>
<evidence type="ECO:0000256" key="13">
    <source>
        <dbReference type="ARBA" id="ARBA00065953"/>
    </source>
</evidence>
<dbReference type="Pfam" id="PF00725">
    <property type="entry name" value="3HCDH"/>
    <property type="match status" value="1"/>
</dbReference>
<evidence type="ECO:0000256" key="4">
    <source>
        <dbReference type="ARBA" id="ARBA00022832"/>
    </source>
</evidence>
<dbReference type="InterPro" id="IPR029045">
    <property type="entry name" value="ClpP/crotonase-like_dom_sf"/>
</dbReference>
<dbReference type="InterPro" id="IPR006180">
    <property type="entry name" value="3-OHacyl-CoA_DH_CS"/>
</dbReference>